<accession>A0A0D0C6V8</accession>
<evidence type="ECO:0000313" key="2">
    <source>
        <dbReference type="EMBL" id="KIK58254.1"/>
    </source>
</evidence>
<gene>
    <name evidence="2" type="ORF">GYMLUDRAFT_701211</name>
</gene>
<name>A0A0D0C6V8_9AGAR</name>
<dbReference type="HOGENOM" id="CLU_108119_0_0_1"/>
<evidence type="ECO:0000313" key="3">
    <source>
        <dbReference type="Proteomes" id="UP000053593"/>
    </source>
</evidence>
<dbReference type="Proteomes" id="UP000053593">
    <property type="component" value="Unassembled WGS sequence"/>
</dbReference>
<organism evidence="2 3">
    <name type="scientific">Collybiopsis luxurians FD-317 M1</name>
    <dbReference type="NCBI Taxonomy" id="944289"/>
    <lineage>
        <taxon>Eukaryota</taxon>
        <taxon>Fungi</taxon>
        <taxon>Dikarya</taxon>
        <taxon>Basidiomycota</taxon>
        <taxon>Agaricomycotina</taxon>
        <taxon>Agaricomycetes</taxon>
        <taxon>Agaricomycetidae</taxon>
        <taxon>Agaricales</taxon>
        <taxon>Marasmiineae</taxon>
        <taxon>Omphalotaceae</taxon>
        <taxon>Collybiopsis</taxon>
        <taxon>Collybiopsis luxurians</taxon>
    </lineage>
</organism>
<dbReference type="AlphaFoldDB" id="A0A0D0C6V8"/>
<protein>
    <submittedName>
        <fullName evidence="2">Uncharacterized protein</fullName>
    </submittedName>
</protein>
<sequence length="223" mass="25573">MAKTPKKPNAQAPGSKRPARSCALVSFTTNDNDSDNIQNDSDEIIDSDEEKREKEVDVGLSLGKFMQEIQKRQAKKNSIMSTAFDNQKKALYADIRKQAKEMSQEGVLHIENLKATLLEPLRERVPFEWYLNQLAPLWKDREASLASLYNIYPTGINDLFLRRSQAMDDASGMLRTNPSRREKALRHFLEDARQELDRSRQNEINAADASKLIKHYKALLLDH</sequence>
<dbReference type="OrthoDB" id="3264586at2759"/>
<reference evidence="2 3" key="1">
    <citation type="submission" date="2014-04" db="EMBL/GenBank/DDBJ databases">
        <title>Evolutionary Origins and Diversification of the Mycorrhizal Mutualists.</title>
        <authorList>
            <consortium name="DOE Joint Genome Institute"/>
            <consortium name="Mycorrhizal Genomics Consortium"/>
            <person name="Kohler A."/>
            <person name="Kuo A."/>
            <person name="Nagy L.G."/>
            <person name="Floudas D."/>
            <person name="Copeland A."/>
            <person name="Barry K.W."/>
            <person name="Cichocki N."/>
            <person name="Veneault-Fourrey C."/>
            <person name="LaButti K."/>
            <person name="Lindquist E.A."/>
            <person name="Lipzen A."/>
            <person name="Lundell T."/>
            <person name="Morin E."/>
            <person name="Murat C."/>
            <person name="Riley R."/>
            <person name="Ohm R."/>
            <person name="Sun H."/>
            <person name="Tunlid A."/>
            <person name="Henrissat B."/>
            <person name="Grigoriev I.V."/>
            <person name="Hibbett D.S."/>
            <person name="Martin F."/>
        </authorList>
    </citation>
    <scope>NUCLEOTIDE SEQUENCE [LARGE SCALE GENOMIC DNA]</scope>
    <source>
        <strain evidence="2 3">FD-317 M1</strain>
    </source>
</reference>
<dbReference type="EMBL" id="KN834786">
    <property type="protein sequence ID" value="KIK58254.1"/>
    <property type="molecule type" value="Genomic_DNA"/>
</dbReference>
<keyword evidence="3" id="KW-1185">Reference proteome</keyword>
<feature type="region of interest" description="Disordered" evidence="1">
    <location>
        <begin position="1"/>
        <end position="52"/>
    </location>
</feature>
<proteinExistence type="predicted"/>
<evidence type="ECO:0000256" key="1">
    <source>
        <dbReference type="SAM" id="MobiDB-lite"/>
    </source>
</evidence>